<gene>
    <name evidence="3" type="ORF">R1sor_010887</name>
</gene>
<comment type="caution">
    <text evidence="3">The sequence shown here is derived from an EMBL/GenBank/DDBJ whole genome shotgun (WGS) entry which is preliminary data.</text>
</comment>
<dbReference type="InterPro" id="IPR003029">
    <property type="entry name" value="S1_domain"/>
</dbReference>
<feature type="compositionally biased region" description="Polar residues" evidence="1">
    <location>
        <begin position="681"/>
        <end position="695"/>
    </location>
</feature>
<feature type="region of interest" description="Disordered" evidence="1">
    <location>
        <begin position="445"/>
        <end position="554"/>
    </location>
</feature>
<reference evidence="3 4" key="1">
    <citation type="submission" date="2024-09" db="EMBL/GenBank/DDBJ databases">
        <title>Chromosome-scale assembly of Riccia sorocarpa.</title>
        <authorList>
            <person name="Paukszto L."/>
        </authorList>
    </citation>
    <scope>NUCLEOTIDE SEQUENCE [LARGE SCALE GENOMIC DNA]</scope>
    <source>
        <strain evidence="3">LP-2024</strain>
        <tissue evidence="3">Aerial parts of the thallus</tissue>
    </source>
</reference>
<dbReference type="Pfam" id="PF00575">
    <property type="entry name" value="S1"/>
    <property type="match status" value="1"/>
</dbReference>
<feature type="region of interest" description="Disordered" evidence="1">
    <location>
        <begin position="175"/>
        <end position="198"/>
    </location>
</feature>
<organism evidence="3 4">
    <name type="scientific">Riccia sorocarpa</name>
    <dbReference type="NCBI Taxonomy" id="122646"/>
    <lineage>
        <taxon>Eukaryota</taxon>
        <taxon>Viridiplantae</taxon>
        <taxon>Streptophyta</taxon>
        <taxon>Embryophyta</taxon>
        <taxon>Marchantiophyta</taxon>
        <taxon>Marchantiopsida</taxon>
        <taxon>Marchantiidae</taxon>
        <taxon>Marchantiales</taxon>
        <taxon>Ricciaceae</taxon>
        <taxon>Riccia</taxon>
    </lineage>
</organism>
<dbReference type="SMART" id="SM00316">
    <property type="entry name" value="S1"/>
    <property type="match status" value="2"/>
</dbReference>
<feature type="compositionally biased region" description="Basic and acidic residues" evidence="1">
    <location>
        <begin position="465"/>
        <end position="478"/>
    </location>
</feature>
<evidence type="ECO:0000313" key="3">
    <source>
        <dbReference type="EMBL" id="KAL3696811.1"/>
    </source>
</evidence>
<feature type="compositionally biased region" description="Low complexity" evidence="1">
    <location>
        <begin position="707"/>
        <end position="720"/>
    </location>
</feature>
<feature type="domain" description="S1 motif" evidence="2">
    <location>
        <begin position="804"/>
        <end position="872"/>
    </location>
</feature>
<dbReference type="SUPFAM" id="SSF50249">
    <property type="entry name" value="Nucleic acid-binding proteins"/>
    <property type="match status" value="1"/>
</dbReference>
<evidence type="ECO:0000259" key="2">
    <source>
        <dbReference type="PROSITE" id="PS50126"/>
    </source>
</evidence>
<accession>A0ABD3I0R4</accession>
<feature type="region of interest" description="Disordered" evidence="1">
    <location>
        <begin position="681"/>
        <end position="723"/>
    </location>
</feature>
<dbReference type="InterPro" id="IPR012340">
    <property type="entry name" value="NA-bd_OB-fold"/>
</dbReference>
<feature type="region of interest" description="Disordered" evidence="1">
    <location>
        <begin position="286"/>
        <end position="425"/>
    </location>
</feature>
<dbReference type="Gene3D" id="2.40.50.140">
    <property type="entry name" value="Nucleic acid-binding proteins"/>
    <property type="match status" value="1"/>
</dbReference>
<feature type="compositionally biased region" description="Low complexity" evidence="1">
    <location>
        <begin position="525"/>
        <end position="541"/>
    </location>
</feature>
<proteinExistence type="predicted"/>
<feature type="compositionally biased region" description="Acidic residues" evidence="1">
    <location>
        <begin position="305"/>
        <end position="319"/>
    </location>
</feature>
<dbReference type="PROSITE" id="PS50126">
    <property type="entry name" value="S1"/>
    <property type="match status" value="1"/>
</dbReference>
<dbReference type="EMBL" id="JBJQOH010000002">
    <property type="protein sequence ID" value="KAL3696811.1"/>
    <property type="molecule type" value="Genomic_DNA"/>
</dbReference>
<dbReference type="PANTHER" id="PTHR47600">
    <property type="entry name" value="NUCLEIC ACID-BINDING, OB-FOLD-LIKE PROTEIN"/>
    <property type="match status" value="1"/>
</dbReference>
<dbReference type="PANTHER" id="PTHR47600:SF1">
    <property type="entry name" value="NUCLEIC ACID-BINDING, OB-FOLD-LIKE PROTEIN"/>
    <property type="match status" value="1"/>
</dbReference>
<dbReference type="AlphaFoldDB" id="A0ABD3I0R4"/>
<dbReference type="Proteomes" id="UP001633002">
    <property type="component" value="Unassembled WGS sequence"/>
</dbReference>
<sequence length="990" mass="108757">MATALADLEKVASWSQRPPFPWKNNFQRSCSFEIWAVRGSWNFRGTAQKFSLGITRPEWRARRRRGMTIRAEKNAGRSEGPKGSVGRDLKFDSTDMMELEFGRLLGEDRQTTLAKVIGKKVNPNSTYVNIEKEKELQEQKDLARRSSPAHRVPAPARPQFKLQQAAIDYTTVKQAREPGVPDLASPPVRPPGSEKADRLPGRALRVVPPVVRSGGGKKSVDSDSYELEGLVRKPMRVSEAEKGLPPARPEKAVIAPMLMRRNEAAPVDTLPRPGDSLLRRPATSRVNAFGEPLASDSIPSSVAVEESESEGNVDSDDLSEEKFRQLLDGKGGGPRGETVDSNTSVPRRASPPVRPILPNLEKKPSILEKPQLVNTTEISKDEFADVASSAGSKDGTALQGVEPQKPPPKVEPILSELPDMKEQTRPKVPLVTLGIENNNLDEVKTDNVNDLEESSAKLQIAESEPDNRLGKTSEDVGEVRISMDVGESRKVENRPEIVARKPILRLQKTSLPSEQPGVPQDNGGSFSSTSQDSSSETDISTVTPDSAVQKQEEELKVAEQSIKVEQQVGTGNTVPKTRQPAPGLRLSRPGSRAAYTSKKEAEAALNNLQKAVSSFDERRIITNKKENDEDWARAEALRESNAIEELEIVGTGRGGLLLGFGSLVGYLPAFELKAERRPPSFNSWVKTNDAKTNNTQDEENKTDSELTRTSVESTASSTAAQETDVLMDTLEKRNSEPKDPELLERFKKERAVALSSFAGQKAKVVVTSVDKALGQLRFSEKQAEGEGQELNQRKIALMESLNVGDIVTCQVTKITTFGAFVDLQGVPALIHSSELSWNRNVDPLTVVQVGQEVQVKVCKLDRFLQRINLSLKLMQPDPLLETLESLVSSEDADLVGTAAVVESQVEENEELNTFVRKLESIPEIAAVSTGRRVRGAALAPAFQIYLSGPLDRGYKLLARFGNEVQEVLVETSADRERMKDFIRDCTVQDS</sequence>
<keyword evidence="4" id="KW-1185">Reference proteome</keyword>
<evidence type="ECO:0000313" key="4">
    <source>
        <dbReference type="Proteomes" id="UP001633002"/>
    </source>
</evidence>
<evidence type="ECO:0000256" key="1">
    <source>
        <dbReference type="SAM" id="MobiDB-lite"/>
    </source>
</evidence>
<protein>
    <recommendedName>
        <fullName evidence="2">S1 motif domain-containing protein</fullName>
    </recommendedName>
</protein>
<name>A0ABD3I0R4_9MARC</name>
<feature type="compositionally biased region" description="Basic and acidic residues" evidence="1">
    <location>
        <begin position="486"/>
        <end position="499"/>
    </location>
</feature>